<dbReference type="PANTHER" id="PTHR11142:SF0">
    <property type="entry name" value="TRNA PSEUDOURIDINE SYNTHASE-LIKE 1"/>
    <property type="match status" value="1"/>
</dbReference>
<dbReference type="GO" id="GO:0003723">
    <property type="term" value="F:RNA binding"/>
    <property type="evidence" value="ECO:0007669"/>
    <property type="project" value="InterPro"/>
</dbReference>
<evidence type="ECO:0000256" key="5">
    <source>
        <dbReference type="SAM" id="MobiDB-lite"/>
    </source>
</evidence>
<evidence type="ECO:0000313" key="8">
    <source>
        <dbReference type="Proteomes" id="UP000198406"/>
    </source>
</evidence>
<dbReference type="Gene3D" id="3.30.70.660">
    <property type="entry name" value="Pseudouridine synthase I, catalytic domain, C-terminal subdomain"/>
    <property type="match status" value="1"/>
</dbReference>
<evidence type="ECO:0000256" key="3">
    <source>
        <dbReference type="ARBA" id="ARBA00023235"/>
    </source>
</evidence>
<gene>
    <name evidence="7" type="ORF">FisN_21Lh242</name>
</gene>
<protein>
    <recommendedName>
        <fullName evidence="4">tRNA pseudouridine synthase</fullName>
        <ecNumber evidence="4">5.4.99.12</ecNumber>
    </recommendedName>
</protein>
<feature type="region of interest" description="Disordered" evidence="5">
    <location>
        <begin position="176"/>
        <end position="202"/>
    </location>
</feature>
<keyword evidence="3 4" id="KW-0413">Isomerase</keyword>
<evidence type="ECO:0000256" key="2">
    <source>
        <dbReference type="ARBA" id="ARBA00022694"/>
    </source>
</evidence>
<proteinExistence type="inferred from homology"/>
<comment type="catalytic activity">
    <reaction evidence="4">
        <text>uridine(38/39/40) in tRNA = pseudouridine(38/39/40) in tRNA</text>
        <dbReference type="Rhea" id="RHEA:22376"/>
        <dbReference type="Rhea" id="RHEA-COMP:10085"/>
        <dbReference type="Rhea" id="RHEA-COMP:10087"/>
        <dbReference type="ChEBI" id="CHEBI:65314"/>
        <dbReference type="ChEBI" id="CHEBI:65315"/>
        <dbReference type="EC" id="5.4.99.12"/>
    </reaction>
</comment>
<organism evidence="7 8">
    <name type="scientific">Fistulifera solaris</name>
    <name type="common">Oleaginous diatom</name>
    <dbReference type="NCBI Taxonomy" id="1519565"/>
    <lineage>
        <taxon>Eukaryota</taxon>
        <taxon>Sar</taxon>
        <taxon>Stramenopiles</taxon>
        <taxon>Ochrophyta</taxon>
        <taxon>Bacillariophyta</taxon>
        <taxon>Bacillariophyceae</taxon>
        <taxon>Bacillariophycidae</taxon>
        <taxon>Naviculales</taxon>
        <taxon>Naviculaceae</taxon>
        <taxon>Fistulifera</taxon>
    </lineage>
</organism>
<dbReference type="EMBL" id="BDSP01000212">
    <property type="protein sequence ID" value="GAX24654.1"/>
    <property type="molecule type" value="Genomic_DNA"/>
</dbReference>
<feature type="compositionally biased region" description="Basic and acidic residues" evidence="5">
    <location>
        <begin position="177"/>
        <end position="194"/>
    </location>
</feature>
<dbReference type="InterPro" id="IPR020097">
    <property type="entry name" value="PsdUridine_synth_TruA_a/b_dom"/>
</dbReference>
<feature type="domain" description="Pseudouridine synthase I TruA alpha/beta" evidence="6">
    <location>
        <begin position="84"/>
        <end position="210"/>
    </location>
</feature>
<dbReference type="EC" id="5.4.99.12" evidence="4"/>
<comment type="caution">
    <text evidence="7">The sequence shown here is derived from an EMBL/GenBank/DDBJ whole genome shotgun (WGS) entry which is preliminary data.</text>
</comment>
<evidence type="ECO:0000259" key="6">
    <source>
        <dbReference type="Pfam" id="PF01416"/>
    </source>
</evidence>
<dbReference type="InterPro" id="IPR020103">
    <property type="entry name" value="PsdUridine_synth_cat_dom_sf"/>
</dbReference>
<dbReference type="InParanoid" id="A0A1Z5KEB1"/>
<dbReference type="Pfam" id="PF01416">
    <property type="entry name" value="PseudoU_synth_1"/>
    <property type="match status" value="1"/>
</dbReference>
<accession>A0A1Z5KEB1</accession>
<keyword evidence="8" id="KW-1185">Reference proteome</keyword>
<keyword evidence="2 4" id="KW-0819">tRNA processing</keyword>
<sequence>MLPTDVCLWNLSLAPTHQQTDDTESTQSSQQFLWNVLYNSVGKLYSYRLCLAPVMSPLERHHRWHPDSLHGKAVDISLLQRLLKNYEGTHDFRAFAGALEANQRRSGRTMSTVRTVYSANWIVEDKALGYYRIEFHLQGALYKQVRNMVGTAIDASRGKITEEAFLDLLHGSSATMENDHLPRKQQKRREDNKSKPAPPQGLTLEHVYFDEEEF</sequence>
<dbReference type="InterPro" id="IPR001406">
    <property type="entry name" value="PsdUridine_synth_TruA"/>
</dbReference>
<dbReference type="SUPFAM" id="SSF55120">
    <property type="entry name" value="Pseudouridine synthase"/>
    <property type="match status" value="1"/>
</dbReference>
<reference evidence="7 8" key="1">
    <citation type="journal article" date="2015" name="Plant Cell">
        <title>Oil accumulation by the oleaginous diatom Fistulifera solaris as revealed by the genome and transcriptome.</title>
        <authorList>
            <person name="Tanaka T."/>
            <person name="Maeda Y."/>
            <person name="Veluchamy A."/>
            <person name="Tanaka M."/>
            <person name="Abida H."/>
            <person name="Marechal E."/>
            <person name="Bowler C."/>
            <person name="Muto M."/>
            <person name="Sunaga Y."/>
            <person name="Tanaka M."/>
            <person name="Yoshino T."/>
            <person name="Taniguchi T."/>
            <person name="Fukuda Y."/>
            <person name="Nemoto M."/>
            <person name="Matsumoto M."/>
            <person name="Wong P.S."/>
            <person name="Aburatani S."/>
            <person name="Fujibuchi W."/>
        </authorList>
    </citation>
    <scope>NUCLEOTIDE SEQUENCE [LARGE SCALE GENOMIC DNA]</scope>
    <source>
        <strain evidence="7 8">JPCC DA0580</strain>
    </source>
</reference>
<dbReference type="PANTHER" id="PTHR11142">
    <property type="entry name" value="PSEUDOURIDYLATE SYNTHASE"/>
    <property type="match status" value="1"/>
</dbReference>
<dbReference type="GO" id="GO:0160147">
    <property type="term" value="F:tRNA pseudouridine(38-40) synthase activity"/>
    <property type="evidence" value="ECO:0007669"/>
    <property type="project" value="UniProtKB-EC"/>
</dbReference>
<dbReference type="Proteomes" id="UP000198406">
    <property type="component" value="Unassembled WGS sequence"/>
</dbReference>
<dbReference type="GO" id="GO:0031119">
    <property type="term" value="P:tRNA pseudouridine synthesis"/>
    <property type="evidence" value="ECO:0007669"/>
    <property type="project" value="TreeGrafter"/>
</dbReference>
<name>A0A1Z5KEB1_FISSO</name>
<evidence type="ECO:0000256" key="1">
    <source>
        <dbReference type="ARBA" id="ARBA00009375"/>
    </source>
</evidence>
<dbReference type="AlphaFoldDB" id="A0A1Z5KEB1"/>
<evidence type="ECO:0000256" key="4">
    <source>
        <dbReference type="RuleBase" id="RU003792"/>
    </source>
</evidence>
<comment type="similarity">
    <text evidence="1 4">Belongs to the tRNA pseudouridine synthase TruA family.</text>
</comment>
<evidence type="ECO:0000313" key="7">
    <source>
        <dbReference type="EMBL" id="GAX24654.1"/>
    </source>
</evidence>
<dbReference type="InterPro" id="IPR020095">
    <property type="entry name" value="PsdUridine_synth_TruA_C"/>
</dbReference>
<dbReference type="OrthoDB" id="271910at2759"/>